<keyword evidence="1" id="KW-1133">Transmembrane helix</keyword>
<accession>A0AAD5DWT9</accession>
<evidence type="ECO:0000313" key="3">
    <source>
        <dbReference type="Proteomes" id="UP001205105"/>
    </source>
</evidence>
<sequence length="193" mass="20038">MVALSPLRAFGAAISLAVVIPIIVSTKLSPDGSCLLNTSGNTCLFIEITAGFSLFFSVLLAIAGVAAAQQQPPSPPALADEATSVSAFAVLWWTVAALTATIRGQEASNAGLPETSARTAVIALSWLLLAAFIATWAAATYDRIKESQRQAKLRRTTSQREADYLEAEKAMLKQAAAAVPSGVPPPSALVTVV</sequence>
<organism evidence="2 3">
    <name type="scientific">Chlorella ohadii</name>
    <dbReference type="NCBI Taxonomy" id="2649997"/>
    <lineage>
        <taxon>Eukaryota</taxon>
        <taxon>Viridiplantae</taxon>
        <taxon>Chlorophyta</taxon>
        <taxon>core chlorophytes</taxon>
        <taxon>Trebouxiophyceae</taxon>
        <taxon>Chlorellales</taxon>
        <taxon>Chlorellaceae</taxon>
        <taxon>Chlorella clade</taxon>
        <taxon>Chlorella</taxon>
    </lineage>
</organism>
<keyword evidence="3" id="KW-1185">Reference proteome</keyword>
<feature type="transmembrane region" description="Helical" evidence="1">
    <location>
        <begin position="44"/>
        <end position="66"/>
    </location>
</feature>
<feature type="transmembrane region" description="Helical" evidence="1">
    <location>
        <begin position="78"/>
        <end position="100"/>
    </location>
</feature>
<evidence type="ECO:0000313" key="2">
    <source>
        <dbReference type="EMBL" id="KAI7843853.1"/>
    </source>
</evidence>
<name>A0AAD5DWT9_9CHLO</name>
<reference evidence="2" key="1">
    <citation type="submission" date="2020-11" db="EMBL/GenBank/DDBJ databases">
        <title>Chlorella ohadii genome sequencing and assembly.</title>
        <authorList>
            <person name="Murik O."/>
            <person name="Treves H."/>
            <person name="Kedem I."/>
            <person name="Shotland Y."/>
            <person name="Kaplan A."/>
        </authorList>
    </citation>
    <scope>NUCLEOTIDE SEQUENCE</scope>
    <source>
        <strain evidence="2">1</strain>
    </source>
</reference>
<feature type="transmembrane region" description="Helical" evidence="1">
    <location>
        <begin position="7"/>
        <end position="24"/>
    </location>
</feature>
<keyword evidence="1" id="KW-0812">Transmembrane</keyword>
<feature type="transmembrane region" description="Helical" evidence="1">
    <location>
        <begin position="120"/>
        <end position="139"/>
    </location>
</feature>
<protein>
    <submittedName>
        <fullName evidence="2">Uncharacterized protein</fullName>
    </submittedName>
</protein>
<dbReference type="EMBL" id="JADXDR010000035">
    <property type="protein sequence ID" value="KAI7843853.1"/>
    <property type="molecule type" value="Genomic_DNA"/>
</dbReference>
<keyword evidence="1" id="KW-0472">Membrane</keyword>
<comment type="caution">
    <text evidence="2">The sequence shown here is derived from an EMBL/GenBank/DDBJ whole genome shotgun (WGS) entry which is preliminary data.</text>
</comment>
<gene>
    <name evidence="2" type="ORF">COHA_002404</name>
</gene>
<dbReference type="AlphaFoldDB" id="A0AAD5DWT9"/>
<dbReference type="Proteomes" id="UP001205105">
    <property type="component" value="Unassembled WGS sequence"/>
</dbReference>
<evidence type="ECO:0000256" key="1">
    <source>
        <dbReference type="SAM" id="Phobius"/>
    </source>
</evidence>
<proteinExistence type="predicted"/>